<dbReference type="Pfam" id="PF00480">
    <property type="entry name" value="ROK"/>
    <property type="match status" value="1"/>
</dbReference>
<dbReference type="SUPFAM" id="SSF53067">
    <property type="entry name" value="Actin-like ATPase domain"/>
    <property type="match status" value="1"/>
</dbReference>
<evidence type="ECO:0000259" key="2">
    <source>
        <dbReference type="Pfam" id="PF01047"/>
    </source>
</evidence>
<evidence type="ECO:0000256" key="1">
    <source>
        <dbReference type="ARBA" id="ARBA00006479"/>
    </source>
</evidence>
<dbReference type="InterPro" id="IPR036388">
    <property type="entry name" value="WH-like_DNA-bd_sf"/>
</dbReference>
<dbReference type="Gene3D" id="3.30.420.40">
    <property type="match status" value="2"/>
</dbReference>
<evidence type="ECO:0000313" key="4">
    <source>
        <dbReference type="Proteomes" id="UP000245166"/>
    </source>
</evidence>
<sequence>MTLSAEGQVLGGWPDLNRAERSALREVLVHGPLPRTEIARRLGLSRASLTRMARTLLDEGLVAEGGVEMRARTGRPSELLRSRDDSFRLMGVKLTGDTVYAVLTDLRARVLASVSEPIENPEFSAVVAQVTRLHGSLAASGTAIVALGVCLAGDIVTEAGRRMVASSPYLGWVDVDLVGALTARLAIPVVAENDVRALTALEHWFGAAVDLSSFALVTVGAGLGFGFVIGGRVLTGNQGRAGRLDHLRIDPDGPPCGLGHRGCASSYLTSGSIVLNAGRPDLDYDGVVRAARAGEPGPVQAFRDAGYALGTLLATVANVIDPEAIILTGDGLAVVEIARDAVDEAIALVRDPADAETPLEIQGFGFAEWARAGAVTALRELLGD</sequence>
<comment type="caution">
    <text evidence="3">The sequence shown here is derived from an EMBL/GenBank/DDBJ whole genome shotgun (WGS) entry which is preliminary data.</text>
</comment>
<dbReference type="RefSeq" id="WP_109228282.1">
    <property type="nucleotide sequence ID" value="NZ_PYHR01000002.1"/>
</dbReference>
<dbReference type="Gene3D" id="1.10.10.10">
    <property type="entry name" value="Winged helix-like DNA-binding domain superfamily/Winged helix DNA-binding domain"/>
    <property type="match status" value="1"/>
</dbReference>
<reference evidence="3 4" key="1">
    <citation type="submission" date="2018-03" db="EMBL/GenBank/DDBJ databases">
        <title>Genome assembly of novel Miniimonas species PCH200.</title>
        <authorList>
            <person name="Thakur V."/>
            <person name="Kumar V."/>
            <person name="Singh D."/>
        </authorList>
    </citation>
    <scope>NUCLEOTIDE SEQUENCE [LARGE SCALE GENOMIC DNA]</scope>
    <source>
        <strain evidence="3 4">PCH200</strain>
    </source>
</reference>
<evidence type="ECO:0000313" key="3">
    <source>
        <dbReference type="EMBL" id="PWD49899.1"/>
    </source>
</evidence>
<dbReference type="PANTHER" id="PTHR18964">
    <property type="entry name" value="ROK (REPRESSOR, ORF, KINASE) FAMILY"/>
    <property type="match status" value="1"/>
</dbReference>
<dbReference type="Proteomes" id="UP000245166">
    <property type="component" value="Unassembled WGS sequence"/>
</dbReference>
<gene>
    <name evidence="3" type="ORF">C8046_03585</name>
</gene>
<organism evidence="3 4">
    <name type="scientific">Serinibacter arcticus</name>
    <dbReference type="NCBI Taxonomy" id="1655435"/>
    <lineage>
        <taxon>Bacteria</taxon>
        <taxon>Bacillati</taxon>
        <taxon>Actinomycetota</taxon>
        <taxon>Actinomycetes</taxon>
        <taxon>Micrococcales</taxon>
        <taxon>Beutenbergiaceae</taxon>
        <taxon>Serinibacter</taxon>
    </lineage>
</organism>
<comment type="similarity">
    <text evidence="1">Belongs to the ROK (NagC/XylR) family.</text>
</comment>
<dbReference type="AlphaFoldDB" id="A0A2U1ZSD9"/>
<dbReference type="SUPFAM" id="SSF46785">
    <property type="entry name" value="Winged helix' DNA-binding domain"/>
    <property type="match status" value="1"/>
</dbReference>
<dbReference type="GO" id="GO:0003700">
    <property type="term" value="F:DNA-binding transcription factor activity"/>
    <property type="evidence" value="ECO:0007669"/>
    <property type="project" value="InterPro"/>
</dbReference>
<keyword evidence="4" id="KW-1185">Reference proteome</keyword>
<name>A0A2U1ZSD9_9MICO</name>
<dbReference type="InterPro" id="IPR000835">
    <property type="entry name" value="HTH_MarR-typ"/>
</dbReference>
<dbReference type="EMBL" id="PYHR01000002">
    <property type="protein sequence ID" value="PWD49899.1"/>
    <property type="molecule type" value="Genomic_DNA"/>
</dbReference>
<dbReference type="InterPro" id="IPR036390">
    <property type="entry name" value="WH_DNA-bd_sf"/>
</dbReference>
<dbReference type="Pfam" id="PF01047">
    <property type="entry name" value="MarR"/>
    <property type="match status" value="1"/>
</dbReference>
<dbReference type="InterPro" id="IPR043129">
    <property type="entry name" value="ATPase_NBD"/>
</dbReference>
<feature type="domain" description="HTH marR-type" evidence="2">
    <location>
        <begin position="16"/>
        <end position="62"/>
    </location>
</feature>
<dbReference type="InterPro" id="IPR000600">
    <property type="entry name" value="ROK"/>
</dbReference>
<dbReference type="PANTHER" id="PTHR18964:SF149">
    <property type="entry name" value="BIFUNCTIONAL UDP-N-ACETYLGLUCOSAMINE 2-EPIMERASE_N-ACETYLMANNOSAMINE KINASE"/>
    <property type="match status" value="1"/>
</dbReference>
<accession>A0A2U1ZSD9</accession>
<protein>
    <submittedName>
        <fullName evidence="3">ROK family transcriptional regulator</fullName>
    </submittedName>
</protein>
<dbReference type="OrthoDB" id="3464494at2"/>
<proteinExistence type="inferred from homology"/>